<protein>
    <recommendedName>
        <fullName evidence="3">Soluble ligand binding domain-containing protein</fullName>
    </recommendedName>
</protein>
<feature type="domain" description="Soluble ligand binding" evidence="3">
    <location>
        <begin position="52"/>
        <end position="100"/>
    </location>
</feature>
<keyword evidence="1" id="KW-0812">Transmembrane</keyword>
<sequence>MKKLLALFAALFIVTNVSGQVKDYELGSSLLQRYNQQSGYFDLSDPESVNIKVAVWGFVKYPGKYIVPIYTSVLDLLSYAGGPTDAAHLDDLRIYRINPDSSQSLIKVNYNDIMYESELESKEIRLPHLEAGDVLVVPGAPRLYTRETVSIIVSILSALISLTILILNITRN</sequence>
<keyword evidence="1" id="KW-0472">Membrane</keyword>
<dbReference type="AlphaFoldDB" id="I6Z9X4"/>
<evidence type="ECO:0000256" key="1">
    <source>
        <dbReference type="SAM" id="Phobius"/>
    </source>
</evidence>
<reference evidence="4 5" key="1">
    <citation type="journal article" date="2013" name="PLoS ONE">
        <title>Genomic analysis of Melioribacter roseus, facultatively anaerobic organotrophic bacterium representing a novel deep lineage within Bacteriodetes/Chlorobi group.</title>
        <authorList>
            <person name="Kadnikov V.V."/>
            <person name="Mardanov A.V."/>
            <person name="Podosokorskaya O.A."/>
            <person name="Gavrilov S.N."/>
            <person name="Kublanov I.V."/>
            <person name="Beletsky A.V."/>
            <person name="Bonch-Osmolovskaya E.A."/>
            <person name="Ravin N.V."/>
        </authorList>
    </citation>
    <scope>NUCLEOTIDE SEQUENCE [LARGE SCALE GENOMIC DNA]</scope>
    <source>
        <strain evidence="5">JCM 17771 / P3M-2</strain>
    </source>
</reference>
<gene>
    <name evidence="4" type="ordered locus">MROS_2700</name>
</gene>
<dbReference type="InterPro" id="IPR019554">
    <property type="entry name" value="Soluble_ligand-bd"/>
</dbReference>
<dbReference type="KEGG" id="mro:MROS_2700"/>
<accession>I6Z9X4</accession>
<dbReference type="RefSeq" id="WP_014857360.1">
    <property type="nucleotide sequence ID" value="NC_018178.1"/>
</dbReference>
<organism evidence="4 5">
    <name type="scientific">Melioribacter roseus (strain DSM 23840 / JCM 17771 / VKM B-2668 / P3M-2)</name>
    <dbReference type="NCBI Taxonomy" id="1191523"/>
    <lineage>
        <taxon>Bacteria</taxon>
        <taxon>Pseudomonadati</taxon>
        <taxon>Ignavibacteriota</taxon>
        <taxon>Ignavibacteria</taxon>
        <taxon>Ignavibacteriales</taxon>
        <taxon>Melioribacteraceae</taxon>
        <taxon>Melioribacter</taxon>
    </lineage>
</organism>
<evidence type="ECO:0000313" key="4">
    <source>
        <dbReference type="EMBL" id="AFN75930.1"/>
    </source>
</evidence>
<keyword evidence="1" id="KW-1133">Transmembrane helix</keyword>
<evidence type="ECO:0000313" key="5">
    <source>
        <dbReference type="Proteomes" id="UP000009011"/>
    </source>
</evidence>
<evidence type="ECO:0000256" key="2">
    <source>
        <dbReference type="SAM" id="SignalP"/>
    </source>
</evidence>
<dbReference type="eggNOG" id="COG1596">
    <property type="taxonomic scope" value="Bacteria"/>
</dbReference>
<dbReference type="OrthoDB" id="9808948at2"/>
<dbReference type="Gene3D" id="3.10.560.10">
    <property type="entry name" value="Outer membrane lipoprotein wza domain like"/>
    <property type="match status" value="1"/>
</dbReference>
<feature type="transmembrane region" description="Helical" evidence="1">
    <location>
        <begin position="149"/>
        <end position="169"/>
    </location>
</feature>
<feature type="chain" id="PRO_5003706952" description="Soluble ligand binding domain-containing protein" evidence="2">
    <location>
        <begin position="20"/>
        <end position="172"/>
    </location>
</feature>
<dbReference type="EMBL" id="CP003557">
    <property type="protein sequence ID" value="AFN75930.1"/>
    <property type="molecule type" value="Genomic_DNA"/>
</dbReference>
<keyword evidence="5" id="KW-1185">Reference proteome</keyword>
<name>I6Z9X4_MELRP</name>
<dbReference type="Pfam" id="PF10531">
    <property type="entry name" value="SLBB"/>
    <property type="match status" value="1"/>
</dbReference>
<feature type="signal peptide" evidence="2">
    <location>
        <begin position="1"/>
        <end position="19"/>
    </location>
</feature>
<dbReference type="Proteomes" id="UP000009011">
    <property type="component" value="Chromosome"/>
</dbReference>
<dbReference type="HOGENOM" id="CLU_128636_0_0_10"/>
<proteinExistence type="predicted"/>
<keyword evidence="2" id="KW-0732">Signal</keyword>
<evidence type="ECO:0000259" key="3">
    <source>
        <dbReference type="Pfam" id="PF10531"/>
    </source>
</evidence>
<dbReference type="STRING" id="1191523.MROS_2700"/>